<evidence type="ECO:0000256" key="11">
    <source>
        <dbReference type="PROSITE-ProRule" id="PRU00524"/>
    </source>
</evidence>
<comment type="function">
    <text evidence="2">Catalyzes the dismutation of two molecules of 6,7-dimethyl-8-ribityllumazine, resulting in the formation of riboflavin and 5-amino-6-(D-ribitylamino)uracil.</text>
</comment>
<dbReference type="PANTHER" id="PTHR21098:SF0">
    <property type="entry name" value="RIBOFLAVIN SYNTHASE"/>
    <property type="match status" value="1"/>
</dbReference>
<dbReference type="PANTHER" id="PTHR21098">
    <property type="entry name" value="RIBOFLAVIN SYNTHASE ALPHA CHAIN"/>
    <property type="match status" value="1"/>
</dbReference>
<keyword evidence="9" id="KW-0677">Repeat</keyword>
<dbReference type="AlphaFoldDB" id="A0A9D6UKR3"/>
<evidence type="ECO:0000256" key="6">
    <source>
        <dbReference type="ARBA" id="ARBA00013950"/>
    </source>
</evidence>
<evidence type="ECO:0000256" key="2">
    <source>
        <dbReference type="ARBA" id="ARBA00002803"/>
    </source>
</evidence>
<evidence type="ECO:0000256" key="7">
    <source>
        <dbReference type="ARBA" id="ARBA00022619"/>
    </source>
</evidence>
<evidence type="ECO:0000256" key="10">
    <source>
        <dbReference type="NCBIfam" id="TIGR00187"/>
    </source>
</evidence>
<keyword evidence="7" id="KW-0686">Riboflavin biosynthesis</keyword>
<dbReference type="GO" id="GO:0004746">
    <property type="term" value="F:riboflavin synthase activity"/>
    <property type="evidence" value="ECO:0007669"/>
    <property type="project" value="UniProtKB-UniRule"/>
</dbReference>
<dbReference type="FunFam" id="2.40.30.20:FF:000003">
    <property type="entry name" value="Riboflavin synthase, alpha subunit"/>
    <property type="match status" value="1"/>
</dbReference>
<feature type="domain" description="Lumazine-binding" evidence="12">
    <location>
        <begin position="7"/>
        <end position="102"/>
    </location>
</feature>
<comment type="catalytic activity">
    <reaction evidence="1">
        <text>2 6,7-dimethyl-8-(1-D-ribityl)lumazine + H(+) = 5-amino-6-(D-ribitylamino)uracil + riboflavin</text>
        <dbReference type="Rhea" id="RHEA:20772"/>
        <dbReference type="ChEBI" id="CHEBI:15378"/>
        <dbReference type="ChEBI" id="CHEBI:15934"/>
        <dbReference type="ChEBI" id="CHEBI:57986"/>
        <dbReference type="ChEBI" id="CHEBI:58201"/>
        <dbReference type="EC" id="2.5.1.9"/>
    </reaction>
</comment>
<dbReference type="NCBIfam" id="NF009566">
    <property type="entry name" value="PRK13020.1"/>
    <property type="match status" value="1"/>
</dbReference>
<dbReference type="Pfam" id="PF00677">
    <property type="entry name" value="Lum_binding"/>
    <property type="match status" value="2"/>
</dbReference>
<dbReference type="Gene3D" id="2.40.30.20">
    <property type="match status" value="2"/>
</dbReference>
<evidence type="ECO:0000256" key="1">
    <source>
        <dbReference type="ARBA" id="ARBA00000968"/>
    </source>
</evidence>
<name>A0A9D6UKR3_UNCSA</name>
<accession>A0A9D6UKR3</accession>
<feature type="repeat" description="Lumazine-binding" evidence="11">
    <location>
        <begin position="103"/>
        <end position="199"/>
    </location>
</feature>
<evidence type="ECO:0000256" key="3">
    <source>
        <dbReference type="ARBA" id="ARBA00004887"/>
    </source>
</evidence>
<evidence type="ECO:0000256" key="8">
    <source>
        <dbReference type="ARBA" id="ARBA00022679"/>
    </source>
</evidence>
<sequence length="222" mass="24044">MLKSIHMFTGIIEQIGITATLIRGAHSAKLAVSAGRIFEGVKVGESVSVNGVCLTVTHVRRNFAEFDLSPETLKRTTIGELRVGDRVNLERALPVSGRLGGHLVTGHVDGVGEIKNKIISGEGFDLYFSVPSEILGYLVLKGAVTIDGVSLTVADFRDGLLRVSVVPHTAKTTILGERNIGDRVNVEVDILSKYIEKHLRGEPKGITEETMVRVGFLPMGWM</sequence>
<evidence type="ECO:0000256" key="9">
    <source>
        <dbReference type="ARBA" id="ARBA00022737"/>
    </source>
</evidence>
<dbReference type="InterPro" id="IPR001783">
    <property type="entry name" value="Lumazine-bd"/>
</dbReference>
<gene>
    <name evidence="13" type="ORF">HZB08_01185</name>
</gene>
<dbReference type="NCBIfam" id="NF006767">
    <property type="entry name" value="PRK09289.1"/>
    <property type="match status" value="1"/>
</dbReference>
<dbReference type="PROSITE" id="PS51177">
    <property type="entry name" value="LUMAZINE_BIND"/>
    <property type="match status" value="2"/>
</dbReference>
<evidence type="ECO:0000313" key="13">
    <source>
        <dbReference type="EMBL" id="MBI5078623.1"/>
    </source>
</evidence>
<dbReference type="FunFam" id="2.40.30.20:FF:000004">
    <property type="entry name" value="Riboflavin synthase, alpha subunit"/>
    <property type="match status" value="1"/>
</dbReference>
<keyword evidence="8 13" id="KW-0808">Transferase</keyword>
<evidence type="ECO:0000259" key="12">
    <source>
        <dbReference type="PROSITE" id="PS51177"/>
    </source>
</evidence>
<dbReference type="EMBL" id="JACRKR010000060">
    <property type="protein sequence ID" value="MBI5078623.1"/>
    <property type="molecule type" value="Genomic_DNA"/>
</dbReference>
<feature type="domain" description="Lumazine-binding" evidence="12">
    <location>
        <begin position="103"/>
        <end position="199"/>
    </location>
</feature>
<organism evidence="13 14">
    <name type="scientific">Candidatus Saganbacteria bacterium</name>
    <dbReference type="NCBI Taxonomy" id="2575572"/>
    <lineage>
        <taxon>Bacteria</taxon>
        <taxon>Bacillati</taxon>
        <taxon>Saganbacteria</taxon>
    </lineage>
</organism>
<dbReference type="NCBIfam" id="TIGR00187">
    <property type="entry name" value="ribE"/>
    <property type="match status" value="1"/>
</dbReference>
<dbReference type="SUPFAM" id="SSF63380">
    <property type="entry name" value="Riboflavin synthase domain-like"/>
    <property type="match status" value="2"/>
</dbReference>
<evidence type="ECO:0000256" key="5">
    <source>
        <dbReference type="ARBA" id="ARBA00012827"/>
    </source>
</evidence>
<feature type="non-terminal residue" evidence="13">
    <location>
        <position position="222"/>
    </location>
</feature>
<dbReference type="EC" id="2.5.1.9" evidence="5 10"/>
<comment type="caution">
    <text evidence="13">The sequence shown here is derived from an EMBL/GenBank/DDBJ whole genome shotgun (WGS) entry which is preliminary data.</text>
</comment>
<dbReference type="Proteomes" id="UP000808761">
    <property type="component" value="Unassembled WGS sequence"/>
</dbReference>
<dbReference type="CDD" id="cd00402">
    <property type="entry name" value="Riboflavin_synthase_like"/>
    <property type="match status" value="1"/>
</dbReference>
<protein>
    <recommendedName>
        <fullName evidence="6 10">Riboflavin synthase</fullName>
        <ecNumber evidence="5 10">2.5.1.9</ecNumber>
    </recommendedName>
</protein>
<proteinExistence type="predicted"/>
<comment type="subunit">
    <text evidence="4">Homotrimer.</text>
</comment>
<evidence type="ECO:0000256" key="4">
    <source>
        <dbReference type="ARBA" id="ARBA00011233"/>
    </source>
</evidence>
<dbReference type="InterPro" id="IPR017938">
    <property type="entry name" value="Riboflavin_synthase-like_b-brl"/>
</dbReference>
<reference evidence="13" key="1">
    <citation type="submission" date="2020-07" db="EMBL/GenBank/DDBJ databases">
        <title>Huge and variable diversity of episymbiotic CPR bacteria and DPANN archaea in groundwater ecosystems.</title>
        <authorList>
            <person name="He C.Y."/>
            <person name="Keren R."/>
            <person name="Whittaker M."/>
            <person name="Farag I.F."/>
            <person name="Doudna J."/>
            <person name="Cate J.H.D."/>
            <person name="Banfield J.F."/>
        </authorList>
    </citation>
    <scope>NUCLEOTIDE SEQUENCE</scope>
    <source>
        <strain evidence="13">NC_groundwater_1860_Pr3_B-0.1um_51_7</strain>
    </source>
</reference>
<comment type="pathway">
    <text evidence="3">Cofactor biosynthesis; riboflavin biosynthesis; riboflavin from 2-hydroxy-3-oxobutyl phosphate and 5-amino-6-(D-ribitylamino)uracil: step 2/2.</text>
</comment>
<dbReference type="GO" id="GO:0009231">
    <property type="term" value="P:riboflavin biosynthetic process"/>
    <property type="evidence" value="ECO:0007669"/>
    <property type="project" value="UniProtKB-KW"/>
</dbReference>
<evidence type="ECO:0000313" key="14">
    <source>
        <dbReference type="Proteomes" id="UP000808761"/>
    </source>
</evidence>
<dbReference type="InterPro" id="IPR023366">
    <property type="entry name" value="ATP_synth_asu-like_sf"/>
</dbReference>
<feature type="repeat" description="Lumazine-binding" evidence="11">
    <location>
        <begin position="7"/>
        <end position="102"/>
    </location>
</feature>
<dbReference type="PIRSF" id="PIRSF000498">
    <property type="entry name" value="Riboflavin_syn_A"/>
    <property type="match status" value="1"/>
</dbReference>
<dbReference type="InterPro" id="IPR026017">
    <property type="entry name" value="Lumazine-bd_dom"/>
</dbReference>